<dbReference type="FunFam" id="3.30.160.60:FF:002343">
    <property type="entry name" value="Zinc finger protein 33A"/>
    <property type="match status" value="2"/>
</dbReference>
<proteinExistence type="inferred from homology"/>
<evidence type="ECO:0000256" key="4">
    <source>
        <dbReference type="ARBA" id="ARBA00022737"/>
    </source>
</evidence>
<feature type="domain" description="C2H2-type" evidence="11">
    <location>
        <begin position="268"/>
        <end position="295"/>
    </location>
</feature>
<dbReference type="Gene3D" id="3.30.160.60">
    <property type="entry name" value="Classic Zinc Finger"/>
    <property type="match status" value="6"/>
</dbReference>
<dbReference type="GO" id="GO:0005667">
    <property type="term" value="C:transcription regulator complex"/>
    <property type="evidence" value="ECO:0007669"/>
    <property type="project" value="TreeGrafter"/>
</dbReference>
<dbReference type="FunFam" id="3.30.160.60:FF:000478">
    <property type="entry name" value="Zinc finger protein 133"/>
    <property type="match status" value="1"/>
</dbReference>
<feature type="domain" description="C2H2-type" evidence="11">
    <location>
        <begin position="212"/>
        <end position="239"/>
    </location>
</feature>
<dbReference type="GO" id="GO:0008270">
    <property type="term" value="F:zinc ion binding"/>
    <property type="evidence" value="ECO:0007669"/>
    <property type="project" value="UniProtKB-KW"/>
</dbReference>
<name>A0AA35NYT3_9SAUR</name>
<feature type="domain" description="KRAB" evidence="12">
    <location>
        <begin position="78"/>
        <end position="161"/>
    </location>
</feature>
<dbReference type="GO" id="GO:0000981">
    <property type="term" value="F:DNA-binding transcription factor activity, RNA polymerase II-specific"/>
    <property type="evidence" value="ECO:0007669"/>
    <property type="project" value="TreeGrafter"/>
</dbReference>
<dbReference type="AlphaFoldDB" id="A0AA35NYT3"/>
<accession>A0AA35NYT3</accession>
<dbReference type="PROSITE" id="PS00028">
    <property type="entry name" value="ZINC_FINGER_C2H2_1"/>
    <property type="match status" value="6"/>
</dbReference>
<dbReference type="PROSITE" id="PS50805">
    <property type="entry name" value="KRAB"/>
    <property type="match status" value="1"/>
</dbReference>
<evidence type="ECO:0000256" key="3">
    <source>
        <dbReference type="ARBA" id="ARBA00022723"/>
    </source>
</evidence>
<evidence type="ECO:0000259" key="11">
    <source>
        <dbReference type="PROSITE" id="PS50157"/>
    </source>
</evidence>
<keyword evidence="7" id="KW-0238">DNA-binding</keyword>
<evidence type="ECO:0000313" key="13">
    <source>
        <dbReference type="EMBL" id="CAI5768759.1"/>
    </source>
</evidence>
<feature type="domain" description="C2H2-type" evidence="11">
    <location>
        <begin position="324"/>
        <end position="351"/>
    </location>
</feature>
<keyword evidence="6" id="KW-0862">Zinc</keyword>
<dbReference type="GO" id="GO:0000978">
    <property type="term" value="F:RNA polymerase II cis-regulatory region sequence-specific DNA binding"/>
    <property type="evidence" value="ECO:0007669"/>
    <property type="project" value="TreeGrafter"/>
</dbReference>
<evidence type="ECO:0000256" key="1">
    <source>
        <dbReference type="ARBA" id="ARBA00004123"/>
    </source>
</evidence>
<organism evidence="13 14">
    <name type="scientific">Podarcis lilfordi</name>
    <name type="common">Lilford's wall lizard</name>
    <dbReference type="NCBI Taxonomy" id="74358"/>
    <lineage>
        <taxon>Eukaryota</taxon>
        <taxon>Metazoa</taxon>
        <taxon>Chordata</taxon>
        <taxon>Craniata</taxon>
        <taxon>Vertebrata</taxon>
        <taxon>Euteleostomi</taxon>
        <taxon>Lepidosauria</taxon>
        <taxon>Squamata</taxon>
        <taxon>Bifurcata</taxon>
        <taxon>Unidentata</taxon>
        <taxon>Episquamata</taxon>
        <taxon>Laterata</taxon>
        <taxon>Lacertibaenia</taxon>
        <taxon>Lacertidae</taxon>
        <taxon>Podarcis</taxon>
    </lineage>
</organism>
<keyword evidence="14" id="KW-1185">Reference proteome</keyword>
<feature type="region of interest" description="Disordered" evidence="10">
    <location>
        <begin position="135"/>
        <end position="173"/>
    </location>
</feature>
<gene>
    <name evidence="13" type="ORF">PODLI_1B009074</name>
</gene>
<evidence type="ECO:0000256" key="7">
    <source>
        <dbReference type="ARBA" id="ARBA00023125"/>
    </source>
</evidence>
<dbReference type="InterPro" id="IPR013087">
    <property type="entry name" value="Znf_C2H2_type"/>
</dbReference>
<dbReference type="Gene3D" id="6.10.140.140">
    <property type="match status" value="1"/>
</dbReference>
<dbReference type="Pfam" id="PF01352">
    <property type="entry name" value="KRAB"/>
    <property type="match status" value="1"/>
</dbReference>
<dbReference type="SUPFAM" id="SSF109640">
    <property type="entry name" value="KRAB domain (Kruppel-associated box)"/>
    <property type="match status" value="1"/>
</dbReference>
<feature type="compositionally biased region" description="Basic and acidic residues" evidence="10">
    <location>
        <begin position="147"/>
        <end position="160"/>
    </location>
</feature>
<evidence type="ECO:0000256" key="10">
    <source>
        <dbReference type="SAM" id="MobiDB-lite"/>
    </source>
</evidence>
<sequence>MERKELGAGKGERGICKLHPILKDIFAAAPGVPGVVQFRPLLSSPPGSTMASETPSVEGAERTARQPSQGLKTFQALLTFEEVAVFFTEEEWAILNPSQRALHREVMEDNYETVASLESDLNSCWKGEDLLGRKRETSSDDVQNNKLRREPHMESSEAAKPEMLGNHKGPRMPERRTYTVMKSFTCLECGKSFSLSCNLITHQKTHAKEKPFKCRECGKCFNRRSSLCRHLRTHTGEKPFECMECGMKFRANSNLTEHQTIHTGEKRYQCMECGMRFRVSSNLTTHQRTHTGEKPFKCMECGKSFTQSSKLTVHQRKHSGEKPFKCVECGKSFTQSGSLSKHQRTHTREKTFECMEC</sequence>
<evidence type="ECO:0000313" key="14">
    <source>
        <dbReference type="Proteomes" id="UP001178461"/>
    </source>
</evidence>
<dbReference type="PANTHER" id="PTHR14003">
    <property type="entry name" value="TRANSCRIPTIONAL REPRESSOR PROTEIN YY"/>
    <property type="match status" value="1"/>
</dbReference>
<dbReference type="SMART" id="SM00355">
    <property type="entry name" value="ZnF_C2H2"/>
    <property type="match status" value="6"/>
</dbReference>
<evidence type="ECO:0000256" key="8">
    <source>
        <dbReference type="ARBA" id="ARBA00023242"/>
    </source>
</evidence>
<dbReference type="GO" id="GO:0031519">
    <property type="term" value="C:PcG protein complex"/>
    <property type="evidence" value="ECO:0007669"/>
    <property type="project" value="TreeGrafter"/>
</dbReference>
<dbReference type="InterPro" id="IPR036236">
    <property type="entry name" value="Znf_C2H2_sf"/>
</dbReference>
<feature type="compositionally biased region" description="Polar residues" evidence="10">
    <location>
        <begin position="45"/>
        <end position="55"/>
    </location>
</feature>
<comment type="similarity">
    <text evidence="2">Belongs to the krueppel C2H2-type zinc-finger protein family.</text>
</comment>
<keyword evidence="4" id="KW-0677">Repeat</keyword>
<protein>
    <submittedName>
        <fullName evidence="13">Zinc finger protein 664-like</fullName>
    </submittedName>
</protein>
<keyword evidence="8" id="KW-0539">Nucleus</keyword>
<dbReference type="PROSITE" id="PS50157">
    <property type="entry name" value="ZINC_FINGER_C2H2_2"/>
    <property type="match status" value="6"/>
</dbReference>
<evidence type="ECO:0000256" key="2">
    <source>
        <dbReference type="ARBA" id="ARBA00006991"/>
    </source>
</evidence>
<feature type="domain" description="C2H2-type" evidence="11">
    <location>
        <begin position="240"/>
        <end position="267"/>
    </location>
</feature>
<dbReference type="EMBL" id="OX395127">
    <property type="protein sequence ID" value="CAI5768759.1"/>
    <property type="molecule type" value="Genomic_DNA"/>
</dbReference>
<dbReference type="FunFam" id="3.30.160.60:FF:000466">
    <property type="entry name" value="zinc finger protein 62 homolog"/>
    <property type="match status" value="1"/>
</dbReference>
<feature type="region of interest" description="Disordered" evidence="10">
    <location>
        <begin position="44"/>
        <end position="68"/>
    </location>
</feature>
<dbReference type="GO" id="GO:0000785">
    <property type="term" value="C:chromatin"/>
    <property type="evidence" value="ECO:0007669"/>
    <property type="project" value="TreeGrafter"/>
</dbReference>
<dbReference type="InterPro" id="IPR001909">
    <property type="entry name" value="KRAB"/>
</dbReference>
<dbReference type="Pfam" id="PF13465">
    <property type="entry name" value="zf-H2C2_2"/>
    <property type="match status" value="1"/>
</dbReference>
<dbReference type="SUPFAM" id="SSF57667">
    <property type="entry name" value="beta-beta-alpha zinc fingers"/>
    <property type="match status" value="4"/>
</dbReference>
<dbReference type="FunFam" id="3.30.160.60:FF:000176">
    <property type="entry name" value="zinc finger protein 70"/>
    <property type="match status" value="1"/>
</dbReference>
<reference evidence="13" key="1">
    <citation type="submission" date="2022-12" db="EMBL/GenBank/DDBJ databases">
        <authorList>
            <person name="Alioto T."/>
            <person name="Alioto T."/>
            <person name="Gomez Garrido J."/>
        </authorList>
    </citation>
    <scope>NUCLEOTIDE SEQUENCE</scope>
</reference>
<comment type="subcellular location">
    <subcellularLocation>
        <location evidence="1">Nucleus</location>
    </subcellularLocation>
</comment>
<dbReference type="Proteomes" id="UP001178461">
    <property type="component" value="Chromosome 2"/>
</dbReference>
<dbReference type="InterPro" id="IPR036051">
    <property type="entry name" value="KRAB_dom_sf"/>
</dbReference>
<evidence type="ECO:0000256" key="6">
    <source>
        <dbReference type="ARBA" id="ARBA00022833"/>
    </source>
</evidence>
<feature type="domain" description="C2H2-type" evidence="11">
    <location>
        <begin position="184"/>
        <end position="211"/>
    </location>
</feature>
<dbReference type="PANTHER" id="PTHR14003:SF23">
    <property type="entry name" value="ZINC FINGER PROTEIN 143"/>
    <property type="match status" value="1"/>
</dbReference>
<evidence type="ECO:0000256" key="9">
    <source>
        <dbReference type="PROSITE-ProRule" id="PRU00042"/>
    </source>
</evidence>
<keyword evidence="3" id="KW-0479">Metal-binding</keyword>
<dbReference type="FunFam" id="3.30.160.60:FF:000088">
    <property type="entry name" value="Zinc finger and SCAN domain containing 2"/>
    <property type="match status" value="1"/>
</dbReference>
<keyword evidence="5 9" id="KW-0863">Zinc-finger</keyword>
<feature type="domain" description="C2H2-type" evidence="11">
    <location>
        <begin position="296"/>
        <end position="323"/>
    </location>
</feature>
<evidence type="ECO:0000259" key="12">
    <source>
        <dbReference type="PROSITE" id="PS50805"/>
    </source>
</evidence>
<dbReference type="Pfam" id="PF00096">
    <property type="entry name" value="zf-C2H2"/>
    <property type="match status" value="4"/>
</dbReference>
<dbReference type="CDD" id="cd07765">
    <property type="entry name" value="KRAB_A-box"/>
    <property type="match status" value="1"/>
</dbReference>
<dbReference type="SMART" id="SM00349">
    <property type="entry name" value="KRAB"/>
    <property type="match status" value="1"/>
</dbReference>
<evidence type="ECO:0000256" key="5">
    <source>
        <dbReference type="ARBA" id="ARBA00022771"/>
    </source>
</evidence>